<dbReference type="PROSITE" id="PS51178">
    <property type="entry name" value="PASTA"/>
    <property type="match status" value="1"/>
</dbReference>
<keyword evidence="3" id="KW-0808">Transferase</keyword>
<keyword evidence="7" id="KW-0675">Receptor</keyword>
<dbReference type="Pfam" id="PF08305">
    <property type="entry name" value="NPCBM"/>
    <property type="match status" value="1"/>
</dbReference>
<dbReference type="SMART" id="SM00740">
    <property type="entry name" value="PASTA"/>
    <property type="match status" value="1"/>
</dbReference>
<keyword evidence="14" id="KW-1185">Reference proteome</keyword>
<keyword evidence="10" id="KW-1133">Transmembrane helix</keyword>
<gene>
    <name evidence="13" type="ORF">E1298_22470</name>
</gene>
<organism evidence="13 14">
    <name type="scientific">Actinomadura rubrisoli</name>
    <dbReference type="NCBI Taxonomy" id="2530368"/>
    <lineage>
        <taxon>Bacteria</taxon>
        <taxon>Bacillati</taxon>
        <taxon>Actinomycetota</taxon>
        <taxon>Actinomycetes</taxon>
        <taxon>Streptosporangiales</taxon>
        <taxon>Thermomonosporaceae</taxon>
        <taxon>Actinomadura</taxon>
    </lineage>
</organism>
<dbReference type="RefSeq" id="WP_131896359.1">
    <property type="nucleotide sequence ID" value="NZ_SMKU01000122.1"/>
</dbReference>
<feature type="region of interest" description="Disordered" evidence="9">
    <location>
        <begin position="346"/>
        <end position="392"/>
    </location>
</feature>
<dbReference type="InterPro" id="IPR038637">
    <property type="entry name" value="NPCBM_sf"/>
</dbReference>
<dbReference type="InterPro" id="IPR050660">
    <property type="entry name" value="NEK_Ser/Thr_kinase"/>
</dbReference>
<evidence type="ECO:0000256" key="7">
    <source>
        <dbReference type="ARBA" id="ARBA00023170"/>
    </source>
</evidence>
<dbReference type="PROSITE" id="PS50011">
    <property type="entry name" value="PROTEIN_KINASE_DOM"/>
    <property type="match status" value="1"/>
</dbReference>
<keyword evidence="10" id="KW-0472">Membrane</keyword>
<dbReference type="Pfam" id="PF00069">
    <property type="entry name" value="Pkinase"/>
    <property type="match status" value="1"/>
</dbReference>
<evidence type="ECO:0000256" key="5">
    <source>
        <dbReference type="ARBA" id="ARBA00022777"/>
    </source>
</evidence>
<dbReference type="PROSITE" id="PS00108">
    <property type="entry name" value="PROTEIN_KINASE_ST"/>
    <property type="match status" value="1"/>
</dbReference>
<evidence type="ECO:0000259" key="12">
    <source>
        <dbReference type="PROSITE" id="PS51178"/>
    </source>
</evidence>
<accession>A0A4R5BFN9</accession>
<feature type="region of interest" description="Disordered" evidence="9">
    <location>
        <begin position="296"/>
        <end position="316"/>
    </location>
</feature>
<dbReference type="Gene3D" id="3.30.10.20">
    <property type="match status" value="1"/>
</dbReference>
<keyword evidence="10" id="KW-0812">Transmembrane</keyword>
<reference evidence="13 14" key="1">
    <citation type="submission" date="2019-03" db="EMBL/GenBank/DDBJ databases">
        <title>Draft genome sequences of novel Actinobacteria.</title>
        <authorList>
            <person name="Sahin N."/>
            <person name="Ay H."/>
            <person name="Saygin H."/>
        </authorList>
    </citation>
    <scope>NUCLEOTIDE SEQUENCE [LARGE SCALE GENOMIC DNA]</scope>
    <source>
        <strain evidence="13 14">H3C3</strain>
    </source>
</reference>
<keyword evidence="4 8" id="KW-0547">Nucleotide-binding</keyword>
<name>A0A4R5BFN9_9ACTN</name>
<dbReference type="PROSITE" id="PS00107">
    <property type="entry name" value="PROTEIN_KINASE_ATP"/>
    <property type="match status" value="1"/>
</dbReference>
<comment type="similarity">
    <text evidence="1">Belongs to the protein kinase superfamily. NEK Ser/Thr protein kinase family. NIMA subfamily.</text>
</comment>
<evidence type="ECO:0000256" key="2">
    <source>
        <dbReference type="ARBA" id="ARBA00012513"/>
    </source>
</evidence>
<evidence type="ECO:0000256" key="9">
    <source>
        <dbReference type="SAM" id="MobiDB-lite"/>
    </source>
</evidence>
<dbReference type="PANTHER" id="PTHR43671:SF13">
    <property type="entry name" value="SERINE_THREONINE-PROTEIN KINASE NEK2"/>
    <property type="match status" value="1"/>
</dbReference>
<feature type="domain" description="PASTA" evidence="12">
    <location>
        <begin position="383"/>
        <end position="445"/>
    </location>
</feature>
<feature type="binding site" evidence="8">
    <location>
        <position position="37"/>
    </location>
    <ligand>
        <name>ATP</name>
        <dbReference type="ChEBI" id="CHEBI:30616"/>
    </ligand>
</feature>
<dbReference type="PANTHER" id="PTHR43671">
    <property type="entry name" value="SERINE/THREONINE-PROTEIN KINASE NEK"/>
    <property type="match status" value="1"/>
</dbReference>
<dbReference type="SUPFAM" id="SSF49785">
    <property type="entry name" value="Galactose-binding domain-like"/>
    <property type="match status" value="1"/>
</dbReference>
<dbReference type="InterPro" id="IPR005543">
    <property type="entry name" value="PASTA_dom"/>
</dbReference>
<evidence type="ECO:0000313" key="13">
    <source>
        <dbReference type="EMBL" id="TDD82634.1"/>
    </source>
</evidence>
<protein>
    <recommendedName>
        <fullName evidence="2">non-specific serine/threonine protein kinase</fullName>
        <ecNumber evidence="2">2.7.11.1</ecNumber>
    </recommendedName>
</protein>
<dbReference type="GO" id="GO:0004674">
    <property type="term" value="F:protein serine/threonine kinase activity"/>
    <property type="evidence" value="ECO:0007669"/>
    <property type="project" value="UniProtKB-EC"/>
</dbReference>
<feature type="domain" description="Protein kinase" evidence="11">
    <location>
        <begin position="9"/>
        <end position="265"/>
    </location>
</feature>
<dbReference type="SUPFAM" id="SSF56112">
    <property type="entry name" value="Protein kinase-like (PK-like)"/>
    <property type="match status" value="1"/>
</dbReference>
<dbReference type="InterPro" id="IPR008271">
    <property type="entry name" value="Ser/Thr_kinase_AS"/>
</dbReference>
<dbReference type="InterPro" id="IPR008979">
    <property type="entry name" value="Galactose-bd-like_sf"/>
</dbReference>
<dbReference type="EMBL" id="SMKU01000122">
    <property type="protein sequence ID" value="TDD82634.1"/>
    <property type="molecule type" value="Genomic_DNA"/>
</dbReference>
<keyword evidence="5" id="KW-0418">Kinase</keyword>
<feature type="transmembrane region" description="Helical" evidence="10">
    <location>
        <begin position="321"/>
        <end position="343"/>
    </location>
</feature>
<evidence type="ECO:0000256" key="3">
    <source>
        <dbReference type="ARBA" id="ARBA00022679"/>
    </source>
</evidence>
<evidence type="ECO:0000256" key="4">
    <source>
        <dbReference type="ARBA" id="ARBA00022741"/>
    </source>
</evidence>
<dbReference type="Gene3D" id="2.60.120.1060">
    <property type="entry name" value="NPCBM/NEW2 domain"/>
    <property type="match status" value="1"/>
</dbReference>
<dbReference type="Proteomes" id="UP000294513">
    <property type="component" value="Unassembled WGS sequence"/>
</dbReference>
<dbReference type="InterPro" id="IPR013222">
    <property type="entry name" value="Glyco_hyd_98_carb-bd"/>
</dbReference>
<dbReference type="Pfam" id="PF03793">
    <property type="entry name" value="PASTA"/>
    <property type="match status" value="1"/>
</dbReference>
<sequence length="606" mass="63938">MERPLGSLYVLEEVLGRGATGEVWRGRTHEGQEYAFKVLHDTLARDAETRQRFLREDSILKSIRHPHLVRVHDLVAEGDTLAIVMDLIKGSDLRKPMREHGAMRPGDACSIAAEAASALAAIHEAGVVHRDIKPENVLLDMSSTPPAVRLTDFGIARIAEQTSSKSTMLVGTAPYIAPELADGRSAVPATDLYALGITLYEMCCGVTPFADRSTLVTLQRHGSAAPGRPPEIPDPLWELIEGLLAKDPDDRPAPAARVAILLEALARDLHQLPAAPTLTEPPEAVARVHSVLTDVSMATHPPRPEGTEAVRPAGRRRRGRALAVTAAAVVLVAIVGTAAYAVMRPADDDPRQPAAAPSSLGESAEFAPGRPTAASTSPRPSYGPGKVPDLTGMPEAQARSLLPPTTSLQIVREQAQAGQPDGVVLRQNPPPGSDLPPTLQLTVSSRQATQYLDELTPTSGEDDLTTGTDATDYRLSGRPQLHAVGITGSSCSSGEKGTAEYDLGQNYKQLVGVAGIDDDSPAGKAQATLEFYGDARKLKSVTTTLGKFKELDVDVTGVLRLTLRWTFTGLDGLNCPGATLVIGDGQLVAAAGYVPPSTASPSPSGG</sequence>
<dbReference type="CDD" id="cd14014">
    <property type="entry name" value="STKc_PknB_like"/>
    <property type="match status" value="1"/>
</dbReference>
<evidence type="ECO:0000259" key="11">
    <source>
        <dbReference type="PROSITE" id="PS50011"/>
    </source>
</evidence>
<dbReference type="SMART" id="SM00220">
    <property type="entry name" value="S_TKc"/>
    <property type="match status" value="1"/>
</dbReference>
<dbReference type="EC" id="2.7.11.1" evidence="2"/>
<dbReference type="InterPro" id="IPR017441">
    <property type="entry name" value="Protein_kinase_ATP_BS"/>
</dbReference>
<evidence type="ECO:0000256" key="1">
    <source>
        <dbReference type="ARBA" id="ARBA00010886"/>
    </source>
</evidence>
<evidence type="ECO:0000256" key="6">
    <source>
        <dbReference type="ARBA" id="ARBA00022840"/>
    </source>
</evidence>
<evidence type="ECO:0000256" key="8">
    <source>
        <dbReference type="PROSITE-ProRule" id="PRU10141"/>
    </source>
</evidence>
<evidence type="ECO:0000313" key="14">
    <source>
        <dbReference type="Proteomes" id="UP000294513"/>
    </source>
</evidence>
<dbReference type="AlphaFoldDB" id="A0A4R5BFN9"/>
<proteinExistence type="inferred from homology"/>
<dbReference type="OrthoDB" id="9762169at2"/>
<dbReference type="GO" id="GO:0005524">
    <property type="term" value="F:ATP binding"/>
    <property type="evidence" value="ECO:0007669"/>
    <property type="project" value="UniProtKB-UniRule"/>
</dbReference>
<dbReference type="InterPro" id="IPR000719">
    <property type="entry name" value="Prot_kinase_dom"/>
</dbReference>
<comment type="caution">
    <text evidence="13">The sequence shown here is derived from an EMBL/GenBank/DDBJ whole genome shotgun (WGS) entry which is preliminary data.</text>
</comment>
<dbReference type="Gene3D" id="1.10.510.10">
    <property type="entry name" value="Transferase(Phosphotransferase) domain 1"/>
    <property type="match status" value="1"/>
</dbReference>
<dbReference type="CDD" id="cd06577">
    <property type="entry name" value="PASTA_pknB"/>
    <property type="match status" value="1"/>
</dbReference>
<keyword evidence="6 8" id="KW-0067">ATP-binding</keyword>
<dbReference type="InterPro" id="IPR011009">
    <property type="entry name" value="Kinase-like_dom_sf"/>
</dbReference>
<evidence type="ECO:0000256" key="10">
    <source>
        <dbReference type="SAM" id="Phobius"/>
    </source>
</evidence>
<feature type="region of interest" description="Disordered" evidence="9">
    <location>
        <begin position="414"/>
        <end position="437"/>
    </location>
</feature>